<accession>A0A1G6MH61</accession>
<evidence type="ECO:0000313" key="7">
    <source>
        <dbReference type="EMBL" id="SDC54852.1"/>
    </source>
</evidence>
<evidence type="ECO:0000313" key="8">
    <source>
        <dbReference type="Proteomes" id="UP000198925"/>
    </source>
</evidence>
<evidence type="ECO:0000259" key="6">
    <source>
        <dbReference type="Pfam" id="PF05175"/>
    </source>
</evidence>
<dbReference type="PROSITE" id="PS00092">
    <property type="entry name" value="N6_MTASE"/>
    <property type="match status" value="1"/>
</dbReference>
<keyword evidence="1" id="KW-0963">Cytoplasm</keyword>
<dbReference type="GO" id="GO:0008170">
    <property type="term" value="F:N-methyltransferase activity"/>
    <property type="evidence" value="ECO:0007669"/>
    <property type="project" value="UniProtKB-ARBA"/>
</dbReference>
<protein>
    <submittedName>
        <fullName evidence="7">Methylase of polypeptide chain release factors</fullName>
    </submittedName>
</protein>
<keyword evidence="5" id="KW-0949">S-adenosyl-L-methionine</keyword>
<dbReference type="GO" id="GO:0032259">
    <property type="term" value="P:methylation"/>
    <property type="evidence" value="ECO:0007669"/>
    <property type="project" value="UniProtKB-KW"/>
</dbReference>
<dbReference type="InterPro" id="IPR029063">
    <property type="entry name" value="SAM-dependent_MTases_sf"/>
</dbReference>
<keyword evidence="2" id="KW-0698">rRNA processing</keyword>
<dbReference type="InterPro" id="IPR002052">
    <property type="entry name" value="DNA_methylase_N6_adenine_CS"/>
</dbReference>
<evidence type="ECO:0000256" key="5">
    <source>
        <dbReference type="ARBA" id="ARBA00022691"/>
    </source>
</evidence>
<dbReference type="GO" id="GO:0008757">
    <property type="term" value="F:S-adenosylmethionine-dependent methyltransferase activity"/>
    <property type="evidence" value="ECO:0007669"/>
    <property type="project" value="InterPro"/>
</dbReference>
<sequence>MSTPAPLLCEADASLLALAKALRDGGYRFVTPTPATHARVNRRPGNEVARDLRGVFGWSRPFSPDVMPAELFALMQRAEVAVPESEGGLWRSLVRLSSLDGALFLHSAYPTDAADAVFFGPDTYRFASAIRIELAARAAPIHRAADIGCGAGPGGILVAAACPGAAVAMLDINDAALRLARINAVLAGTSNAAAFRSDLLSGVPGDFDWIVSNPPYLLDPARRSYRHGGGSLGEGLSIAILDAALERLAPGGTLVLYTGVAIVEGHDAFHAAAAGRLAGMDMAWRYREADPDVFGEELEDGAYDQADRIAAVVLTITKPGGR</sequence>
<gene>
    <name evidence="7" type="ORF">SAMN04487779_10011220</name>
</gene>
<evidence type="ECO:0000256" key="3">
    <source>
        <dbReference type="ARBA" id="ARBA00022603"/>
    </source>
</evidence>
<feature type="domain" description="Methyltransferase small" evidence="6">
    <location>
        <begin position="141"/>
        <end position="256"/>
    </location>
</feature>
<evidence type="ECO:0000256" key="2">
    <source>
        <dbReference type="ARBA" id="ARBA00022552"/>
    </source>
</evidence>
<dbReference type="Pfam" id="PF05175">
    <property type="entry name" value="MTS"/>
    <property type="match status" value="1"/>
</dbReference>
<proteinExistence type="predicted"/>
<dbReference type="RefSeq" id="WP_090661396.1">
    <property type="nucleotide sequence ID" value="NZ_FMZX01000001.1"/>
</dbReference>
<dbReference type="PANTHER" id="PTHR47816:SF4">
    <property type="entry name" value="RIBOSOMAL RNA SMALL SUBUNIT METHYLTRANSFERASE C"/>
    <property type="match status" value="1"/>
</dbReference>
<dbReference type="InterPro" id="IPR007848">
    <property type="entry name" value="Small_mtfrase_dom"/>
</dbReference>
<dbReference type="GO" id="GO:0006364">
    <property type="term" value="P:rRNA processing"/>
    <property type="evidence" value="ECO:0007669"/>
    <property type="project" value="UniProtKB-KW"/>
</dbReference>
<dbReference type="AlphaFoldDB" id="A0A1G6MH61"/>
<dbReference type="EMBL" id="FMZX01000001">
    <property type="protein sequence ID" value="SDC54852.1"/>
    <property type="molecule type" value="Genomic_DNA"/>
</dbReference>
<dbReference type="SUPFAM" id="SSF53335">
    <property type="entry name" value="S-adenosyl-L-methionine-dependent methyltransferases"/>
    <property type="match status" value="1"/>
</dbReference>
<dbReference type="GO" id="GO:0003676">
    <property type="term" value="F:nucleic acid binding"/>
    <property type="evidence" value="ECO:0007669"/>
    <property type="project" value="InterPro"/>
</dbReference>
<keyword evidence="4" id="KW-0808">Transferase</keyword>
<dbReference type="STRING" id="938405.SAMN02927895_03731"/>
<reference evidence="7 8" key="1">
    <citation type="submission" date="2016-10" db="EMBL/GenBank/DDBJ databases">
        <authorList>
            <person name="de Groot N.N."/>
        </authorList>
    </citation>
    <scope>NUCLEOTIDE SEQUENCE [LARGE SCALE GENOMIC DNA]</scope>
    <source>
        <strain evidence="7 8">CPCC 100156</strain>
    </source>
</reference>
<dbReference type="InterPro" id="IPR046977">
    <property type="entry name" value="RsmC/RlmG"/>
</dbReference>
<keyword evidence="3 7" id="KW-0489">Methyltransferase</keyword>
<dbReference type="Gene3D" id="3.40.50.150">
    <property type="entry name" value="Vaccinia Virus protein VP39"/>
    <property type="match status" value="1"/>
</dbReference>
<evidence type="ECO:0000256" key="1">
    <source>
        <dbReference type="ARBA" id="ARBA00022490"/>
    </source>
</evidence>
<evidence type="ECO:0000256" key="4">
    <source>
        <dbReference type="ARBA" id="ARBA00022679"/>
    </source>
</evidence>
<dbReference type="PANTHER" id="PTHR47816">
    <property type="entry name" value="RIBOSOMAL RNA SMALL SUBUNIT METHYLTRANSFERASE C"/>
    <property type="match status" value="1"/>
</dbReference>
<organism evidence="7 8">
    <name type="scientific">Belnapia rosea</name>
    <dbReference type="NCBI Taxonomy" id="938405"/>
    <lineage>
        <taxon>Bacteria</taxon>
        <taxon>Pseudomonadati</taxon>
        <taxon>Pseudomonadota</taxon>
        <taxon>Alphaproteobacteria</taxon>
        <taxon>Acetobacterales</taxon>
        <taxon>Roseomonadaceae</taxon>
        <taxon>Belnapia</taxon>
    </lineage>
</organism>
<name>A0A1G6MH61_9PROT</name>
<dbReference type="Proteomes" id="UP000198925">
    <property type="component" value="Unassembled WGS sequence"/>
</dbReference>
<dbReference type="CDD" id="cd02440">
    <property type="entry name" value="AdoMet_MTases"/>
    <property type="match status" value="1"/>
</dbReference>
<keyword evidence="8" id="KW-1185">Reference proteome</keyword>